<keyword evidence="4" id="KW-0479">Metal-binding</keyword>
<organism evidence="5 6">
    <name type="scientific">Pseudoxanthomonas winnipegensis</name>
    <dbReference type="NCBI Taxonomy" id="2480810"/>
    <lineage>
        <taxon>Bacteria</taxon>
        <taxon>Pseudomonadati</taxon>
        <taxon>Pseudomonadota</taxon>
        <taxon>Gammaproteobacteria</taxon>
        <taxon>Lysobacterales</taxon>
        <taxon>Lysobacteraceae</taxon>
        <taxon>Pseudoxanthomonas</taxon>
    </lineage>
</organism>
<comment type="pathway">
    <text evidence="1 4">Glycan biosynthesis; trehalose biosynthesis.</text>
</comment>
<evidence type="ECO:0000313" key="6">
    <source>
        <dbReference type="Proteomes" id="UP000292627"/>
    </source>
</evidence>
<dbReference type="GO" id="GO:0005992">
    <property type="term" value="P:trehalose biosynthetic process"/>
    <property type="evidence" value="ECO:0007669"/>
    <property type="project" value="UniProtKB-UniPathway"/>
</dbReference>
<dbReference type="PANTHER" id="PTHR43768">
    <property type="entry name" value="TREHALOSE 6-PHOSPHATE PHOSPHATASE"/>
    <property type="match status" value="1"/>
</dbReference>
<dbReference type="SUPFAM" id="SSF56784">
    <property type="entry name" value="HAD-like"/>
    <property type="match status" value="1"/>
</dbReference>
<dbReference type="EC" id="3.1.3.12" evidence="4"/>
<dbReference type="OrthoDB" id="9814913at2"/>
<dbReference type="Proteomes" id="UP000292627">
    <property type="component" value="Unassembled WGS sequence"/>
</dbReference>
<comment type="caution">
    <text evidence="5">The sequence shown here is derived from an EMBL/GenBank/DDBJ whole genome shotgun (WGS) entry which is preliminary data.</text>
</comment>
<evidence type="ECO:0000256" key="4">
    <source>
        <dbReference type="RuleBase" id="RU361117"/>
    </source>
</evidence>
<evidence type="ECO:0000313" key="5">
    <source>
        <dbReference type="EMBL" id="TAA28831.1"/>
    </source>
</evidence>
<dbReference type="InterPro" id="IPR023214">
    <property type="entry name" value="HAD_sf"/>
</dbReference>
<dbReference type="EMBL" id="SHMC01000001">
    <property type="protein sequence ID" value="TAA28831.1"/>
    <property type="molecule type" value="Genomic_DNA"/>
</dbReference>
<evidence type="ECO:0000256" key="3">
    <source>
        <dbReference type="ARBA" id="ARBA00022801"/>
    </source>
</evidence>
<protein>
    <recommendedName>
        <fullName evidence="4">Trehalose 6-phosphate phosphatase</fullName>
        <ecNumber evidence="4">3.1.3.12</ecNumber>
    </recommendedName>
</protein>
<keyword evidence="4" id="KW-0460">Magnesium</keyword>
<dbReference type="UniPathway" id="UPA00299"/>
<comment type="similarity">
    <text evidence="2 4">Belongs to the trehalose phosphatase family.</text>
</comment>
<dbReference type="InterPro" id="IPR044651">
    <property type="entry name" value="OTSB-like"/>
</dbReference>
<evidence type="ECO:0000256" key="2">
    <source>
        <dbReference type="ARBA" id="ARBA00008770"/>
    </source>
</evidence>
<accession>A0A4Q8LH86</accession>
<dbReference type="Gene3D" id="3.40.50.1000">
    <property type="entry name" value="HAD superfamily/HAD-like"/>
    <property type="match status" value="1"/>
</dbReference>
<proteinExistence type="inferred from homology"/>
<comment type="function">
    <text evidence="4">Removes the phosphate from trehalose 6-phosphate to produce free trehalose.</text>
</comment>
<dbReference type="Gene3D" id="3.30.70.1020">
    <property type="entry name" value="Trehalose-6-phosphate phosphatase related protein, domain 2"/>
    <property type="match status" value="1"/>
</dbReference>
<dbReference type="RefSeq" id="WP_130550311.1">
    <property type="nucleotide sequence ID" value="NZ_SHMC01000001.1"/>
</dbReference>
<reference evidence="5 6" key="1">
    <citation type="submission" date="2019-02" db="EMBL/GenBank/DDBJ databases">
        <title>WGS of Pseudoxanthomonas species novum from clinical isolates.</title>
        <authorList>
            <person name="Bernier A.-M."/>
            <person name="Bernard K."/>
            <person name="Vachon A."/>
        </authorList>
    </citation>
    <scope>NUCLEOTIDE SEQUENCE [LARGE SCALE GENOMIC DNA]</scope>
    <source>
        <strain evidence="5 6">NML171200</strain>
    </source>
</reference>
<dbReference type="GO" id="GO:0000287">
    <property type="term" value="F:magnesium ion binding"/>
    <property type="evidence" value="ECO:0007669"/>
    <property type="project" value="UniProtKB-ARBA"/>
</dbReference>
<gene>
    <name evidence="5" type="primary">otsB</name>
    <name evidence="5" type="ORF">EA660_04435</name>
</gene>
<dbReference type="GO" id="GO:0004805">
    <property type="term" value="F:trehalose-phosphatase activity"/>
    <property type="evidence" value="ECO:0007669"/>
    <property type="project" value="UniProtKB-EC"/>
</dbReference>
<dbReference type="NCBIfam" id="TIGR01484">
    <property type="entry name" value="HAD-SF-IIB"/>
    <property type="match status" value="1"/>
</dbReference>
<name>A0A4Q8LH86_9GAMM</name>
<comment type="catalytic activity">
    <reaction evidence="4">
        <text>alpha,alpha-trehalose 6-phosphate + H2O = alpha,alpha-trehalose + phosphate</text>
        <dbReference type="Rhea" id="RHEA:23420"/>
        <dbReference type="ChEBI" id="CHEBI:15377"/>
        <dbReference type="ChEBI" id="CHEBI:16551"/>
        <dbReference type="ChEBI" id="CHEBI:43474"/>
        <dbReference type="ChEBI" id="CHEBI:58429"/>
        <dbReference type="EC" id="3.1.3.12"/>
    </reaction>
</comment>
<dbReference type="PANTHER" id="PTHR43768:SF3">
    <property type="entry name" value="TREHALOSE 6-PHOSPHATE PHOSPHATASE"/>
    <property type="match status" value="1"/>
</dbReference>
<dbReference type="NCBIfam" id="TIGR00685">
    <property type="entry name" value="T6PP"/>
    <property type="match status" value="1"/>
</dbReference>
<dbReference type="InterPro" id="IPR036412">
    <property type="entry name" value="HAD-like_sf"/>
</dbReference>
<dbReference type="Pfam" id="PF02358">
    <property type="entry name" value="Trehalose_PPase"/>
    <property type="match status" value="1"/>
</dbReference>
<dbReference type="InterPro" id="IPR006379">
    <property type="entry name" value="HAD-SF_hydro_IIB"/>
</dbReference>
<sequence length="250" mass="26791">MATTVPNRFPSPPALGQNCALFLDVDGTLLEFRDDPESVRLPEGGLDTITRLAAALDGALAVVSGRPLQALDRVFAPLTLPAAGMHGQELRGAPQVTRTVPVEALAALRREASVLAHRYPGVRIEDKGSNIALHWRAAPRAAEPLRALAARHLPQLAGYRLQPGDHVLELVPSDVDKGRAVRRLLEQPPFAGRTPVFVGDDLTDEYGFEAANSAGGWSVLVGRRANSHAMYALPDVAAVHAWLQASLRHA</sequence>
<dbReference type="AlphaFoldDB" id="A0A4Q8LH86"/>
<dbReference type="InterPro" id="IPR003337">
    <property type="entry name" value="Trehalose_PPase"/>
</dbReference>
<evidence type="ECO:0000256" key="1">
    <source>
        <dbReference type="ARBA" id="ARBA00005199"/>
    </source>
</evidence>
<comment type="cofactor">
    <cofactor evidence="4">
        <name>Mg(2+)</name>
        <dbReference type="ChEBI" id="CHEBI:18420"/>
    </cofactor>
</comment>
<keyword evidence="3 4" id="KW-0378">Hydrolase</keyword>